<feature type="region of interest" description="Disordered" evidence="1">
    <location>
        <begin position="1"/>
        <end position="44"/>
    </location>
</feature>
<feature type="compositionally biased region" description="Pro residues" evidence="1">
    <location>
        <begin position="1"/>
        <end position="12"/>
    </location>
</feature>
<dbReference type="InterPro" id="IPR021312">
    <property type="entry name" value="DUF2889"/>
</dbReference>
<gene>
    <name evidence="2" type="ORF">ACFPZN_11950</name>
</gene>
<dbReference type="Pfam" id="PF11136">
    <property type="entry name" value="DUF2889"/>
    <property type="match status" value="1"/>
</dbReference>
<evidence type="ECO:0000313" key="2">
    <source>
        <dbReference type="EMBL" id="MFC5746325.1"/>
    </source>
</evidence>
<protein>
    <submittedName>
        <fullName evidence="2">DUF2889 domain-containing protein</fullName>
    </submittedName>
</protein>
<accession>A0ABW0ZZG1</accession>
<dbReference type="RefSeq" id="WP_378281948.1">
    <property type="nucleotide sequence ID" value="NZ_JBHSON010000013.1"/>
</dbReference>
<reference evidence="3" key="1">
    <citation type="journal article" date="2019" name="Int. J. Syst. Evol. Microbiol.">
        <title>The Global Catalogue of Microorganisms (GCM) 10K type strain sequencing project: providing services to taxonomists for standard genome sequencing and annotation.</title>
        <authorList>
            <consortium name="The Broad Institute Genomics Platform"/>
            <consortium name="The Broad Institute Genome Sequencing Center for Infectious Disease"/>
            <person name="Wu L."/>
            <person name="Ma J."/>
        </authorList>
    </citation>
    <scope>NUCLEOTIDE SEQUENCE [LARGE SCALE GENOMIC DNA]</scope>
    <source>
        <strain evidence="3">KCTC 42087</strain>
    </source>
</reference>
<keyword evidence="3" id="KW-1185">Reference proteome</keyword>
<organism evidence="2 3">
    <name type="scientific">Actinomadura rugatobispora</name>
    <dbReference type="NCBI Taxonomy" id="1994"/>
    <lineage>
        <taxon>Bacteria</taxon>
        <taxon>Bacillati</taxon>
        <taxon>Actinomycetota</taxon>
        <taxon>Actinomycetes</taxon>
        <taxon>Streptosporangiales</taxon>
        <taxon>Thermomonosporaceae</taxon>
        <taxon>Actinomadura</taxon>
    </lineage>
</organism>
<dbReference type="Proteomes" id="UP001596074">
    <property type="component" value="Unassembled WGS sequence"/>
</dbReference>
<evidence type="ECO:0000256" key="1">
    <source>
        <dbReference type="SAM" id="MobiDB-lite"/>
    </source>
</evidence>
<sequence length="337" mass="35196">MPPDTDPAPPAARFPAVFDPPRRPGSVRRTTTHDLLRPEGVPGPVAVDARGRDLRTGADGEGTVLDAARIGVLVEMPGREIREIHADPPHPGLQGLAGTRIAAGYRRAVAAAVPDAVGSGRVRHQLLDDLAGAMVISGYANKGAGIAPPRLSAPAERADLCAGWATGGTLLTSLTSGRPRPVRFGPPVPADGTGDRLGWHEFDALPVHGMRRRRRVDVWTENGVGVVDCAFRDSYVGVGGAETVVHEYAVRARVDPATLEVLSSEAEPGTLPASECPAAAASAARLAGTPLTGVRRHVSREFTGTSTCTHLNDILRSLEDVGALLAAADPDPARRTT</sequence>
<proteinExistence type="predicted"/>
<name>A0ABW0ZZG1_9ACTN</name>
<dbReference type="EMBL" id="JBHSON010000013">
    <property type="protein sequence ID" value="MFC5746325.1"/>
    <property type="molecule type" value="Genomic_DNA"/>
</dbReference>
<evidence type="ECO:0000313" key="3">
    <source>
        <dbReference type="Proteomes" id="UP001596074"/>
    </source>
</evidence>
<comment type="caution">
    <text evidence="2">The sequence shown here is derived from an EMBL/GenBank/DDBJ whole genome shotgun (WGS) entry which is preliminary data.</text>
</comment>